<evidence type="ECO:0000313" key="2">
    <source>
        <dbReference type="EMBL" id="KKW34700.1"/>
    </source>
</evidence>
<dbReference type="InterPro" id="IPR029455">
    <property type="entry name" value="GHL15"/>
</dbReference>
<dbReference type="EMBL" id="LCRM01000064">
    <property type="protein sequence ID" value="KKW34700.1"/>
    <property type="molecule type" value="Genomic_DNA"/>
</dbReference>
<evidence type="ECO:0008006" key="4">
    <source>
        <dbReference type="Google" id="ProtNLM"/>
    </source>
</evidence>
<protein>
    <recommendedName>
        <fullName evidence="4">FG-GAP repeat protein</fullName>
    </recommendedName>
</protein>
<sequence length="433" mass="46828">MFPTPWEGNWTTVTGRYLNDEKTIGRSSIHVVNGGTNNTGEKDNYAKMRFGLTSTLLGGGYFGFDYGTARHNDLWYYDEYDADIGTPVNGPTNVLNPSNKTITSSVWQRDFSGGKVIVNATNEAKRVQLNGEYEHLRGTQDPLTNSGRIVSSVRVNPQDGVVLLRRTEELFDASFVNGSFVRIFDGNGDVKRNGFFSFDGHGQGGENIIRYDLDRDGKREWIVAGESRVDLYDDDGTLYKSFYPYTPAYHLGVNIAVGDLERDGSVEIVTGTENGGGPQLRIFNKDGNLIHPGFFAYDTAFRGGVNVAIGDLNGDGTNEIIAGAGVGGGPHVRVFNKDGRVINPGFFAYDPAFRGGVNVAVGDVNGDGIGDIITGPGRGGAPEMRIFDKDGHRSKSFMAFSASDRSGVEVLATDFDGDGLFEPIGMSNAPFGL</sequence>
<gene>
    <name evidence="2" type="ORF">UY81_C0064G0005</name>
</gene>
<evidence type="ECO:0000313" key="3">
    <source>
        <dbReference type="Proteomes" id="UP000034290"/>
    </source>
</evidence>
<dbReference type="Gene3D" id="2.130.10.130">
    <property type="entry name" value="Integrin alpha, N-terminal"/>
    <property type="match status" value="1"/>
</dbReference>
<dbReference type="PANTHER" id="PTHR46580">
    <property type="entry name" value="SENSOR KINASE-RELATED"/>
    <property type="match status" value="1"/>
</dbReference>
<dbReference type="InterPro" id="IPR013517">
    <property type="entry name" value="FG-GAP"/>
</dbReference>
<accession>A0A0G1XUV6</accession>
<dbReference type="InterPro" id="IPR028994">
    <property type="entry name" value="Integrin_alpha_N"/>
</dbReference>
<dbReference type="SUPFAM" id="SSF69318">
    <property type="entry name" value="Integrin alpha N-terminal domain"/>
    <property type="match status" value="1"/>
</dbReference>
<dbReference type="Proteomes" id="UP000034290">
    <property type="component" value="Unassembled WGS sequence"/>
</dbReference>
<evidence type="ECO:0000256" key="1">
    <source>
        <dbReference type="ARBA" id="ARBA00022729"/>
    </source>
</evidence>
<comment type="caution">
    <text evidence="2">The sequence shown here is derived from an EMBL/GenBank/DDBJ whole genome shotgun (WGS) entry which is preliminary data.</text>
</comment>
<organism evidence="2 3">
    <name type="scientific">Candidatus Giovannonibacteria bacterium GW2011_GWA2_53_7</name>
    <dbReference type="NCBI Taxonomy" id="1618650"/>
    <lineage>
        <taxon>Bacteria</taxon>
        <taxon>Candidatus Giovannoniibacteriota</taxon>
    </lineage>
</organism>
<dbReference type="Pfam" id="PF13517">
    <property type="entry name" value="FG-GAP_3"/>
    <property type="match status" value="2"/>
</dbReference>
<dbReference type="Pfam" id="PF14885">
    <property type="entry name" value="GHL15"/>
    <property type="match status" value="1"/>
</dbReference>
<keyword evidence="1" id="KW-0732">Signal</keyword>
<reference evidence="2 3" key="1">
    <citation type="journal article" date="2015" name="Nature">
        <title>rRNA introns, odd ribosomes, and small enigmatic genomes across a large radiation of phyla.</title>
        <authorList>
            <person name="Brown C.T."/>
            <person name="Hug L.A."/>
            <person name="Thomas B.C."/>
            <person name="Sharon I."/>
            <person name="Castelle C.J."/>
            <person name="Singh A."/>
            <person name="Wilkins M.J."/>
            <person name="Williams K.H."/>
            <person name="Banfield J.F."/>
        </authorList>
    </citation>
    <scope>NUCLEOTIDE SEQUENCE [LARGE SCALE GENOMIC DNA]</scope>
</reference>
<dbReference type="PANTHER" id="PTHR46580:SF4">
    <property type="entry name" value="ATP_GTP-BINDING PROTEIN"/>
    <property type="match status" value="1"/>
</dbReference>
<name>A0A0G1XUV6_9BACT</name>
<dbReference type="AlphaFoldDB" id="A0A0G1XUV6"/>
<proteinExistence type="predicted"/>